<dbReference type="Pfam" id="PF13638">
    <property type="entry name" value="PIN_4"/>
    <property type="match status" value="1"/>
</dbReference>
<dbReference type="Gene3D" id="2.40.50.140">
    <property type="entry name" value="Nucleic acid-binding proteins"/>
    <property type="match status" value="1"/>
</dbReference>
<evidence type="ECO:0000256" key="13">
    <source>
        <dbReference type="SAM" id="Phobius"/>
    </source>
</evidence>
<dbReference type="PANTHER" id="PTHR23355">
    <property type="entry name" value="RIBONUCLEASE"/>
    <property type="match status" value="1"/>
</dbReference>
<dbReference type="SMART" id="SM00955">
    <property type="entry name" value="RNB"/>
    <property type="match status" value="1"/>
</dbReference>
<evidence type="ECO:0000256" key="2">
    <source>
        <dbReference type="ARBA" id="ARBA00004123"/>
    </source>
</evidence>
<proteinExistence type="inferred from homology"/>
<dbReference type="Gene3D" id="2.40.50.700">
    <property type="match status" value="1"/>
</dbReference>
<dbReference type="EMBL" id="CM017325">
    <property type="protein sequence ID" value="KAE8056741.1"/>
    <property type="molecule type" value="Genomic_DNA"/>
</dbReference>
<dbReference type="Proteomes" id="UP000327013">
    <property type="component" value="Chromosome 5"/>
</dbReference>
<evidence type="ECO:0000313" key="17">
    <source>
        <dbReference type="Proteomes" id="UP000327013"/>
    </source>
</evidence>
<keyword evidence="13" id="KW-0812">Transmembrane</keyword>
<dbReference type="Pfam" id="PF17849">
    <property type="entry name" value="OB_Dis3"/>
    <property type="match status" value="1"/>
</dbReference>
<evidence type="ECO:0000256" key="10">
    <source>
        <dbReference type="ARBA" id="ARBA00022884"/>
    </source>
</evidence>
<dbReference type="Pfam" id="PF17216">
    <property type="entry name" value="Rrp44_CSD1"/>
    <property type="match status" value="1"/>
</dbReference>
<evidence type="ECO:0000256" key="4">
    <source>
        <dbReference type="ARBA" id="ARBA00022552"/>
    </source>
</evidence>
<evidence type="ECO:0000256" key="1">
    <source>
        <dbReference type="ARBA" id="ARBA00001946"/>
    </source>
</evidence>
<dbReference type="CDD" id="cd09862">
    <property type="entry name" value="PIN_Rrp44-like"/>
    <property type="match status" value="1"/>
</dbReference>
<evidence type="ECO:0000256" key="5">
    <source>
        <dbReference type="ARBA" id="ARBA00022722"/>
    </source>
</evidence>
<keyword evidence="7" id="KW-0271">Exosome</keyword>
<keyword evidence="10" id="KW-0694">RNA-binding</keyword>
<comment type="similarity">
    <text evidence="3 12">Belongs to the RNR ribonuclease family.</text>
</comment>
<dbReference type="GO" id="GO:0004519">
    <property type="term" value="F:endonuclease activity"/>
    <property type="evidence" value="ECO:0007669"/>
    <property type="project" value="TreeGrafter"/>
</dbReference>
<keyword evidence="13" id="KW-0472">Membrane</keyword>
<name>A0A5N6R7W3_9ROSI</name>
<keyword evidence="17" id="KW-1185">Reference proteome</keyword>
<feature type="domain" description="PIN" evidence="14">
    <location>
        <begin position="85"/>
        <end position="198"/>
    </location>
</feature>
<dbReference type="GO" id="GO:0000175">
    <property type="term" value="F:3'-5'-RNA exonuclease activity"/>
    <property type="evidence" value="ECO:0007669"/>
    <property type="project" value="TreeGrafter"/>
</dbReference>
<dbReference type="GO" id="GO:0006364">
    <property type="term" value="P:rRNA processing"/>
    <property type="evidence" value="ECO:0007669"/>
    <property type="project" value="UniProtKB-KW"/>
</dbReference>
<dbReference type="InterPro" id="IPR029060">
    <property type="entry name" value="PIN-like_dom_sf"/>
</dbReference>
<keyword evidence="9" id="KW-0460">Magnesium</keyword>
<dbReference type="Gene3D" id="2.40.50.690">
    <property type="match status" value="1"/>
</dbReference>
<dbReference type="PROSITE" id="PS01175">
    <property type="entry name" value="RIBONUCLEASE_II"/>
    <property type="match status" value="1"/>
</dbReference>
<evidence type="ECO:0000256" key="6">
    <source>
        <dbReference type="ARBA" id="ARBA00022801"/>
    </source>
</evidence>
<reference evidence="16 17" key="1">
    <citation type="submission" date="2019-06" db="EMBL/GenBank/DDBJ databases">
        <title>A chromosomal-level reference genome of Carpinus fangiana (Coryloideae, Betulaceae).</title>
        <authorList>
            <person name="Yang X."/>
            <person name="Wang Z."/>
            <person name="Zhang L."/>
            <person name="Hao G."/>
            <person name="Liu J."/>
            <person name="Yang Y."/>
        </authorList>
    </citation>
    <scope>NUCLEOTIDE SEQUENCE [LARGE SCALE GENOMIC DNA]</scope>
    <source>
        <strain evidence="16">Cfa_2016G</strain>
        <tissue evidence="16">Leaf</tissue>
    </source>
</reference>
<dbReference type="InterPro" id="IPR002716">
    <property type="entry name" value="PIN_dom"/>
</dbReference>
<feature type="transmembrane region" description="Helical" evidence="13">
    <location>
        <begin position="928"/>
        <end position="948"/>
    </location>
</feature>
<evidence type="ECO:0000256" key="3">
    <source>
        <dbReference type="ARBA" id="ARBA00005785"/>
    </source>
</evidence>
<feature type="domain" description="RNB" evidence="15">
    <location>
        <begin position="489"/>
        <end position="817"/>
    </location>
</feature>
<dbReference type="InterPro" id="IPR033771">
    <property type="entry name" value="Rrp44_CSD1"/>
</dbReference>
<evidence type="ECO:0000256" key="9">
    <source>
        <dbReference type="ARBA" id="ARBA00022842"/>
    </source>
</evidence>
<evidence type="ECO:0000259" key="14">
    <source>
        <dbReference type="SMART" id="SM00670"/>
    </source>
</evidence>
<dbReference type="GO" id="GO:0000177">
    <property type="term" value="C:cytoplasmic exosome (RNase complex)"/>
    <property type="evidence" value="ECO:0007669"/>
    <property type="project" value="TreeGrafter"/>
</dbReference>
<evidence type="ECO:0000256" key="12">
    <source>
        <dbReference type="RuleBase" id="RU003901"/>
    </source>
</evidence>
<dbReference type="AlphaFoldDB" id="A0A5N6R7W3"/>
<dbReference type="GO" id="GO:0071031">
    <property type="term" value="P:nuclear mRNA surveillance of mRNA 3'-end processing"/>
    <property type="evidence" value="ECO:0007669"/>
    <property type="project" value="TreeGrafter"/>
</dbReference>
<dbReference type="FunFam" id="2.40.50.690:FF:000006">
    <property type="entry name" value="Exosome complex exonuclease RRP44 homolog A"/>
    <property type="match status" value="1"/>
</dbReference>
<dbReference type="Gene3D" id="3.40.50.1010">
    <property type="entry name" value="5'-nuclease"/>
    <property type="match status" value="1"/>
</dbReference>
<dbReference type="SUPFAM" id="SSF88723">
    <property type="entry name" value="PIN domain-like"/>
    <property type="match status" value="1"/>
</dbReference>
<dbReference type="InterPro" id="IPR012340">
    <property type="entry name" value="NA-bd_OB-fold"/>
</dbReference>
<dbReference type="FunFam" id="2.40.50.700:FF:000004">
    <property type="entry name" value="Exosome complex exonuclease RRP44 homolog A"/>
    <property type="match status" value="1"/>
</dbReference>
<keyword evidence="5" id="KW-0540">Nuclease</keyword>
<keyword evidence="13" id="KW-1133">Transmembrane helix</keyword>
<dbReference type="GO" id="GO:0016075">
    <property type="term" value="P:rRNA catabolic process"/>
    <property type="evidence" value="ECO:0007669"/>
    <property type="project" value="TreeGrafter"/>
</dbReference>
<dbReference type="Pfam" id="PF00773">
    <property type="entry name" value="RNB"/>
    <property type="match status" value="2"/>
</dbReference>
<dbReference type="InterPro" id="IPR001900">
    <property type="entry name" value="RNase_II/R"/>
</dbReference>
<keyword evidence="11" id="KW-0539">Nucleus</keyword>
<sequence length="1014" mass="115488">MGHCGGTVDVDANWSSELEMGRLSCRWRGPLWPEMEMEMDEPRSHGSWLSTQVREHYLRDDIYCGTPICKVCDSSTARLSPSASTILIVDTNVVLNQIDLLENPAIDDVVMLSIVLDEVKNKNMSVYNRVRALCSNSLRRFFVFANEHHKDTFVKEMNKESKNDRNDRAIRVAAQWYQSHLGGAAQVLLITNDRENKRKAIEEGISAETIESYVRSLGRPDLLDLLVQPSSEDFDMEELEDFRMSKRKVIYTEHKPMSEITSGLHSGIYHQGKICVNRYNPFEAYVRSESIGDEIIIYGRTNMNRAFDGDIVAVGLLPQDQWHEEKSLSIADEEDVEEDVHLAPSSADDAPRTAILVQGSAGDTNAVSCRPSGRVVEPMPMPAGSGGTAHALFVSKDRRIPKIWIQTRQLENLLDKRIIVAVDSWDRLSRYPSRHYVRTIGEIGDRDTESEVVLIENDINSRPFSSQVLSCLPPLPWSVSSEDLANPIRQDLRHLRAFSVDPPGCKDIDDALHCTSLPNGNFEVGVHIADVTNFVHPGTPPPHLMMRLHKGAHLCTLLSVVLTCFQNILQKLIQFSFYLADICSLRADVERLAFSVIWHSLILKHRQGLMTGAILFQFCRLLDPLTTDLRNMNGLAKIMRLRRIERGALTLASAEVKLQIDTETHDPLDIGMYQIREANQMVEEFMLAANVSVAQKILKQFPLCSLLRRHPIPTREMLEPLLHTAAAVGLNLDVSSSKALADSLDHAVGDDPYFNKLIRILATRCMTQAVYLYSGDLSPPEYHHYGLASPLYTHFTSPIRRYADVIVHRLLAASLEIYKLPSIFQDRPQLTSVADNLNYRHRNAQMASRASVELHTLIYFRKRLTDTEARVVKIRANGFIVYVPKHVSNFSLDYLLAFLSFMFVKELKRWLLRYNLMEVVNNICMGRMKWGFVFCFFFFVFTFFHFFLRYGIEGPVYLTPRSEKGSGEWYVDEQQQKIKKMDGSVSYNVLQTVQIHMEVVEPQPNRPKLQLTLI</sequence>
<dbReference type="SMART" id="SM00670">
    <property type="entry name" value="PINc"/>
    <property type="match status" value="1"/>
</dbReference>
<dbReference type="InterPro" id="IPR041505">
    <property type="entry name" value="Dis3_CSD2"/>
</dbReference>
<gene>
    <name evidence="16" type="ORF">FH972_013486</name>
</gene>
<protein>
    <submittedName>
        <fullName evidence="16">Uncharacterized protein</fullName>
    </submittedName>
</protein>
<keyword evidence="6" id="KW-0378">Hydrolase</keyword>
<evidence type="ECO:0000256" key="11">
    <source>
        <dbReference type="ARBA" id="ARBA00023242"/>
    </source>
</evidence>
<evidence type="ECO:0000256" key="7">
    <source>
        <dbReference type="ARBA" id="ARBA00022835"/>
    </source>
</evidence>
<comment type="subcellular location">
    <subcellularLocation>
        <location evidence="2">Nucleus</location>
    </subcellularLocation>
</comment>
<evidence type="ECO:0000259" key="15">
    <source>
        <dbReference type="SMART" id="SM00955"/>
    </source>
</evidence>
<keyword evidence="8" id="KW-0269">Exonuclease</keyword>
<evidence type="ECO:0000256" key="8">
    <source>
        <dbReference type="ARBA" id="ARBA00022839"/>
    </source>
</evidence>
<dbReference type="InterPro" id="IPR022966">
    <property type="entry name" value="RNase_II/R_CS"/>
</dbReference>
<evidence type="ECO:0000313" key="16">
    <source>
        <dbReference type="EMBL" id="KAE8056741.1"/>
    </source>
</evidence>
<dbReference type="FunFam" id="3.40.50.1010:FF:000038">
    <property type="entry name" value="Exosome complex exonuclease RRP44"/>
    <property type="match status" value="1"/>
</dbReference>
<dbReference type="SUPFAM" id="SSF50249">
    <property type="entry name" value="Nucleic acid-binding proteins"/>
    <property type="match status" value="2"/>
</dbReference>
<dbReference type="PANTHER" id="PTHR23355:SF35">
    <property type="entry name" value="EXOSOME COMPLEX EXONUCLEASE RRP44"/>
    <property type="match status" value="1"/>
</dbReference>
<keyword evidence="4" id="KW-0698">rRNA processing</keyword>
<comment type="cofactor">
    <cofactor evidence="1">
        <name>Mg(2+)</name>
        <dbReference type="ChEBI" id="CHEBI:18420"/>
    </cofactor>
</comment>
<dbReference type="OrthoDB" id="372421at2759"/>
<dbReference type="GO" id="GO:0000176">
    <property type="term" value="C:nuclear exosome (RNase complex)"/>
    <property type="evidence" value="ECO:0007669"/>
    <property type="project" value="TreeGrafter"/>
</dbReference>
<dbReference type="GO" id="GO:0003723">
    <property type="term" value="F:RNA binding"/>
    <property type="evidence" value="ECO:0007669"/>
    <property type="project" value="UniProtKB-KW"/>
</dbReference>
<accession>A0A5N6R7W3</accession>
<dbReference type="InterPro" id="IPR050180">
    <property type="entry name" value="RNR_Ribonuclease"/>
</dbReference>
<organism evidence="16 17">
    <name type="scientific">Carpinus fangiana</name>
    <dbReference type="NCBI Taxonomy" id="176857"/>
    <lineage>
        <taxon>Eukaryota</taxon>
        <taxon>Viridiplantae</taxon>
        <taxon>Streptophyta</taxon>
        <taxon>Embryophyta</taxon>
        <taxon>Tracheophyta</taxon>
        <taxon>Spermatophyta</taxon>
        <taxon>Magnoliopsida</taxon>
        <taxon>eudicotyledons</taxon>
        <taxon>Gunneridae</taxon>
        <taxon>Pentapetalae</taxon>
        <taxon>rosids</taxon>
        <taxon>fabids</taxon>
        <taxon>Fagales</taxon>
        <taxon>Betulaceae</taxon>
        <taxon>Carpinus</taxon>
    </lineage>
</organism>